<evidence type="ECO:0000256" key="4">
    <source>
        <dbReference type="ARBA" id="ARBA00022519"/>
    </source>
</evidence>
<dbReference type="PANTHER" id="PTHR43357:SF4">
    <property type="entry name" value="INNER MEMBRANE ABC TRANSPORTER PERMEASE PROTEIN YDCV"/>
    <property type="match status" value="1"/>
</dbReference>
<evidence type="ECO:0000256" key="8">
    <source>
        <dbReference type="SAM" id="Phobius"/>
    </source>
</evidence>
<dbReference type="PROSITE" id="PS50928">
    <property type="entry name" value="ABC_TM1"/>
    <property type="match status" value="2"/>
</dbReference>
<accession>A0A432XQ08</accession>
<feature type="transmembrane region" description="Helical" evidence="8">
    <location>
        <begin position="400"/>
        <end position="419"/>
    </location>
</feature>
<keyword evidence="4" id="KW-0997">Cell inner membrane</keyword>
<gene>
    <name evidence="10" type="ORF">CWE21_01160</name>
</gene>
<protein>
    <recommendedName>
        <fullName evidence="9">ABC transmembrane type-1 domain-containing protein</fullName>
    </recommendedName>
</protein>
<evidence type="ECO:0000256" key="5">
    <source>
        <dbReference type="ARBA" id="ARBA00022692"/>
    </source>
</evidence>
<keyword evidence="6 8" id="KW-1133">Transmembrane helix</keyword>
<organism evidence="10 11">
    <name type="scientific">Pseudidiomarina aquimaris</name>
    <dbReference type="NCBI Taxonomy" id="641841"/>
    <lineage>
        <taxon>Bacteria</taxon>
        <taxon>Pseudomonadati</taxon>
        <taxon>Pseudomonadota</taxon>
        <taxon>Gammaproteobacteria</taxon>
        <taxon>Alteromonadales</taxon>
        <taxon>Idiomarinaceae</taxon>
        <taxon>Pseudidiomarina</taxon>
    </lineage>
</organism>
<evidence type="ECO:0000256" key="2">
    <source>
        <dbReference type="ARBA" id="ARBA00022448"/>
    </source>
</evidence>
<dbReference type="PANTHER" id="PTHR43357">
    <property type="entry name" value="INNER MEMBRANE ABC TRANSPORTER PERMEASE PROTEIN YDCV"/>
    <property type="match status" value="1"/>
</dbReference>
<name>A0A432XQ08_9GAMM</name>
<dbReference type="EMBL" id="PIPT01000001">
    <property type="protein sequence ID" value="RUO50743.1"/>
    <property type="molecule type" value="Genomic_DNA"/>
</dbReference>
<dbReference type="RefSeq" id="WP_126832360.1">
    <property type="nucleotide sequence ID" value="NZ_PIPT01000001.1"/>
</dbReference>
<dbReference type="InterPro" id="IPR000515">
    <property type="entry name" value="MetI-like"/>
</dbReference>
<feature type="transmembrane region" description="Helical" evidence="8">
    <location>
        <begin position="121"/>
        <end position="140"/>
    </location>
</feature>
<evidence type="ECO:0000313" key="11">
    <source>
        <dbReference type="Proteomes" id="UP000286678"/>
    </source>
</evidence>
<feature type="transmembrane region" description="Helical" evidence="8">
    <location>
        <begin position="329"/>
        <end position="353"/>
    </location>
</feature>
<feature type="transmembrane region" description="Helical" evidence="8">
    <location>
        <begin position="52"/>
        <end position="71"/>
    </location>
</feature>
<dbReference type="Gene3D" id="1.10.3720.10">
    <property type="entry name" value="MetI-like"/>
    <property type="match status" value="2"/>
</dbReference>
<feature type="domain" description="ABC transmembrane type-1" evidence="9">
    <location>
        <begin position="322"/>
        <end position="522"/>
    </location>
</feature>
<feature type="transmembrane region" description="Helical" evidence="8">
    <location>
        <begin position="365"/>
        <end position="388"/>
    </location>
</feature>
<feature type="transmembrane region" description="Helical" evidence="8">
    <location>
        <begin position="505"/>
        <end position="530"/>
    </location>
</feature>
<keyword evidence="3" id="KW-1003">Cell membrane</keyword>
<evidence type="ECO:0000256" key="3">
    <source>
        <dbReference type="ARBA" id="ARBA00022475"/>
    </source>
</evidence>
<dbReference type="GO" id="GO:0055085">
    <property type="term" value="P:transmembrane transport"/>
    <property type="evidence" value="ECO:0007669"/>
    <property type="project" value="InterPro"/>
</dbReference>
<keyword evidence="11" id="KW-1185">Reference proteome</keyword>
<sequence length="535" mass="59376">MKFRSYFVTTFLAALLLLPWLLSLTGLSAKLPLGSAALWAYPGILSATLQTLAVGLFATLLSTVLASLILFAEQHKPSKLWALTFTAPHLAFAVAFLWLFTPFGWFDRLLPGPWAWLEQQSLITLTLILIIKETPFLVVLGRQQLLQLPYQQWLMQGRSLASSHWHSWWLLVFPPWLRAMRLLLIAVAIYSVGVVDIATLAGPLNPPLLGPLLVSWQQQFDPLSRELAAQGLWLLLALTMIAVGWLYAQEKLIWQIARWRLARVRKSRTSGREIGLITFVKGLRWLLFAATLASGLALVALSVGNGWFHPALVAQQWSWQAAANTLERLASPLLTTLALGLVTAVLVSVALIVCREWQRARGRDYPDVVFMGALLVPQTALVLAWLQTDWLPFSALSAAGSWWLTLYAHAWFAFAYAYLSYAPAERAVTQAHLTTGRSLGFSYWQSWWYFKRPALTAAIGYAFLVSFLVSIAQYVPTLLLGQGYLSTLTTELVVLSSGAELQAPAVAALLLWLLALAAILLCGNIFVALASRRVK</sequence>
<feature type="transmembrane region" description="Helical" evidence="8">
    <location>
        <begin position="182"/>
        <end position="204"/>
    </location>
</feature>
<evidence type="ECO:0000256" key="6">
    <source>
        <dbReference type="ARBA" id="ARBA00022989"/>
    </source>
</evidence>
<keyword evidence="2" id="KW-0813">Transport</keyword>
<reference evidence="11" key="1">
    <citation type="journal article" date="2018" name="Front. Microbiol.">
        <title>Genome-Based Analysis Reveals the Taxonomy and Diversity of the Family Idiomarinaceae.</title>
        <authorList>
            <person name="Liu Y."/>
            <person name="Lai Q."/>
            <person name="Shao Z."/>
        </authorList>
    </citation>
    <scope>NUCLEOTIDE SEQUENCE [LARGE SCALE GENOMIC DNA]</scope>
    <source>
        <strain evidence="11">SW15</strain>
    </source>
</reference>
<comment type="subcellular location">
    <subcellularLocation>
        <location evidence="1">Cell inner membrane</location>
        <topology evidence="1">Multi-pass membrane protein</topology>
    </subcellularLocation>
</comment>
<evidence type="ECO:0000259" key="9">
    <source>
        <dbReference type="PROSITE" id="PS50928"/>
    </source>
</evidence>
<keyword evidence="5 8" id="KW-0812">Transmembrane</keyword>
<feature type="transmembrane region" description="Helical" evidence="8">
    <location>
        <begin position="454"/>
        <end position="475"/>
    </location>
</feature>
<evidence type="ECO:0000256" key="1">
    <source>
        <dbReference type="ARBA" id="ARBA00004429"/>
    </source>
</evidence>
<proteinExistence type="predicted"/>
<feature type="domain" description="ABC transmembrane type-1" evidence="9">
    <location>
        <begin position="45"/>
        <end position="247"/>
    </location>
</feature>
<feature type="transmembrane region" description="Helical" evidence="8">
    <location>
        <begin position="227"/>
        <end position="248"/>
    </location>
</feature>
<dbReference type="OrthoDB" id="7852521at2"/>
<feature type="transmembrane region" description="Helical" evidence="8">
    <location>
        <begin position="80"/>
        <end position="101"/>
    </location>
</feature>
<evidence type="ECO:0000313" key="10">
    <source>
        <dbReference type="EMBL" id="RUO50743.1"/>
    </source>
</evidence>
<dbReference type="AlphaFoldDB" id="A0A432XQ08"/>
<feature type="transmembrane region" description="Helical" evidence="8">
    <location>
        <begin position="285"/>
        <end position="309"/>
    </location>
</feature>
<dbReference type="InterPro" id="IPR035906">
    <property type="entry name" value="MetI-like_sf"/>
</dbReference>
<dbReference type="SUPFAM" id="SSF161098">
    <property type="entry name" value="MetI-like"/>
    <property type="match status" value="2"/>
</dbReference>
<dbReference type="GO" id="GO:0005886">
    <property type="term" value="C:plasma membrane"/>
    <property type="evidence" value="ECO:0007669"/>
    <property type="project" value="UniProtKB-SubCell"/>
</dbReference>
<comment type="caution">
    <text evidence="10">The sequence shown here is derived from an EMBL/GenBank/DDBJ whole genome shotgun (WGS) entry which is preliminary data.</text>
</comment>
<keyword evidence="7 8" id="KW-0472">Membrane</keyword>
<evidence type="ECO:0000256" key="7">
    <source>
        <dbReference type="ARBA" id="ARBA00023136"/>
    </source>
</evidence>
<dbReference type="Proteomes" id="UP000286678">
    <property type="component" value="Unassembled WGS sequence"/>
</dbReference>